<feature type="region of interest" description="Disordered" evidence="7">
    <location>
        <begin position="1194"/>
        <end position="1245"/>
    </location>
</feature>
<keyword evidence="3" id="KW-1003">Cell membrane</keyword>
<feature type="compositionally biased region" description="Low complexity" evidence="7">
    <location>
        <begin position="379"/>
        <end position="390"/>
    </location>
</feature>
<evidence type="ECO:0000313" key="9">
    <source>
        <dbReference type="EMBL" id="TMW58865.1"/>
    </source>
</evidence>
<name>A0A8K1C9P8_PYTOL</name>
<dbReference type="Gene3D" id="1.10.3860.10">
    <property type="entry name" value="Sodium:dicarboxylate symporter"/>
    <property type="match status" value="1"/>
</dbReference>
<evidence type="ECO:0000256" key="3">
    <source>
        <dbReference type="ARBA" id="ARBA00022475"/>
    </source>
</evidence>
<dbReference type="SUPFAM" id="SSF118215">
    <property type="entry name" value="Proton glutamate symport protein"/>
    <property type="match status" value="1"/>
</dbReference>
<evidence type="ECO:0000256" key="7">
    <source>
        <dbReference type="SAM" id="MobiDB-lite"/>
    </source>
</evidence>
<feature type="compositionally biased region" description="Acidic residues" evidence="7">
    <location>
        <begin position="31"/>
        <end position="42"/>
    </location>
</feature>
<feature type="compositionally biased region" description="Polar residues" evidence="7">
    <location>
        <begin position="621"/>
        <end position="633"/>
    </location>
</feature>
<proteinExistence type="predicted"/>
<evidence type="ECO:0000313" key="10">
    <source>
        <dbReference type="Proteomes" id="UP000794436"/>
    </source>
</evidence>
<keyword evidence="5 8" id="KW-1133">Transmembrane helix</keyword>
<feature type="compositionally biased region" description="Low complexity" evidence="7">
    <location>
        <begin position="11"/>
        <end position="20"/>
    </location>
</feature>
<dbReference type="InterPro" id="IPR036458">
    <property type="entry name" value="Na:dicarbo_symporter_sf"/>
</dbReference>
<feature type="compositionally biased region" description="Basic residues" evidence="7">
    <location>
        <begin position="1"/>
        <end position="10"/>
    </location>
</feature>
<gene>
    <name evidence="9" type="ORF">Poli38472_007010</name>
</gene>
<dbReference type="GO" id="GO:0015293">
    <property type="term" value="F:symporter activity"/>
    <property type="evidence" value="ECO:0007669"/>
    <property type="project" value="UniProtKB-KW"/>
</dbReference>
<feature type="compositionally biased region" description="Low complexity" evidence="7">
    <location>
        <begin position="202"/>
        <end position="220"/>
    </location>
</feature>
<keyword evidence="6 8" id="KW-0472">Membrane</keyword>
<comment type="subcellular location">
    <subcellularLocation>
        <location evidence="1">Cell membrane</location>
        <topology evidence="1">Multi-pass membrane protein</topology>
    </subcellularLocation>
</comment>
<feature type="transmembrane region" description="Helical" evidence="8">
    <location>
        <begin position="971"/>
        <end position="996"/>
    </location>
</feature>
<feature type="region of interest" description="Disordered" evidence="7">
    <location>
        <begin position="602"/>
        <end position="636"/>
    </location>
</feature>
<keyword evidence="2" id="KW-0813">Transport</keyword>
<feature type="transmembrane region" description="Helical" evidence="8">
    <location>
        <begin position="767"/>
        <end position="789"/>
    </location>
</feature>
<feature type="region of interest" description="Disordered" evidence="7">
    <location>
        <begin position="257"/>
        <end position="288"/>
    </location>
</feature>
<organism evidence="9 10">
    <name type="scientific">Pythium oligandrum</name>
    <name type="common">Mycoparasitic fungus</name>
    <dbReference type="NCBI Taxonomy" id="41045"/>
    <lineage>
        <taxon>Eukaryota</taxon>
        <taxon>Sar</taxon>
        <taxon>Stramenopiles</taxon>
        <taxon>Oomycota</taxon>
        <taxon>Peronosporomycetes</taxon>
        <taxon>Pythiales</taxon>
        <taxon>Pythiaceae</taxon>
        <taxon>Pythium</taxon>
    </lineage>
</organism>
<feature type="region of interest" description="Disordered" evidence="7">
    <location>
        <begin position="1"/>
        <end position="50"/>
    </location>
</feature>
<evidence type="ECO:0000256" key="2">
    <source>
        <dbReference type="ARBA" id="ARBA00022448"/>
    </source>
</evidence>
<feature type="region of interest" description="Disordered" evidence="7">
    <location>
        <begin position="198"/>
        <end position="236"/>
    </location>
</feature>
<dbReference type="PANTHER" id="PTHR42865">
    <property type="entry name" value="PROTON/GLUTAMATE-ASPARTATE SYMPORTER"/>
    <property type="match status" value="1"/>
</dbReference>
<keyword evidence="10" id="KW-1185">Reference proteome</keyword>
<reference evidence="9" key="1">
    <citation type="submission" date="2019-03" db="EMBL/GenBank/DDBJ databases">
        <title>Long read genome sequence of the mycoparasitic Pythium oligandrum ATCC 38472 isolated from sugarbeet rhizosphere.</title>
        <authorList>
            <person name="Gaulin E."/>
        </authorList>
    </citation>
    <scope>NUCLEOTIDE SEQUENCE</scope>
    <source>
        <strain evidence="9">ATCC 38472_TT</strain>
    </source>
</reference>
<evidence type="ECO:0000256" key="6">
    <source>
        <dbReference type="ARBA" id="ARBA00023136"/>
    </source>
</evidence>
<evidence type="ECO:0000256" key="1">
    <source>
        <dbReference type="ARBA" id="ARBA00004651"/>
    </source>
</evidence>
<feature type="transmembrane region" description="Helical" evidence="8">
    <location>
        <begin position="1017"/>
        <end position="1038"/>
    </location>
</feature>
<evidence type="ECO:0000256" key="4">
    <source>
        <dbReference type="ARBA" id="ARBA00022692"/>
    </source>
</evidence>
<protein>
    <submittedName>
        <fullName evidence="9">Uncharacterized protein</fullName>
    </submittedName>
</protein>
<dbReference type="EMBL" id="SPLM01000110">
    <property type="protein sequence ID" value="TMW58865.1"/>
    <property type="molecule type" value="Genomic_DNA"/>
</dbReference>
<comment type="caution">
    <text evidence="9">The sequence shown here is derived from an EMBL/GenBank/DDBJ whole genome shotgun (WGS) entry which is preliminary data.</text>
</comment>
<feature type="transmembrane region" description="Helical" evidence="8">
    <location>
        <begin position="942"/>
        <end position="965"/>
    </location>
</feature>
<feature type="region of interest" description="Disordered" evidence="7">
    <location>
        <begin position="377"/>
        <end position="466"/>
    </location>
</feature>
<dbReference type="PANTHER" id="PTHR42865:SF7">
    <property type="entry name" value="PROTON_GLUTAMATE-ASPARTATE SYMPORTER"/>
    <property type="match status" value="1"/>
</dbReference>
<dbReference type="InterPro" id="IPR001991">
    <property type="entry name" value="Na-dicarboxylate_symporter"/>
</dbReference>
<evidence type="ECO:0000256" key="5">
    <source>
        <dbReference type="ARBA" id="ARBA00022989"/>
    </source>
</evidence>
<dbReference type="Proteomes" id="UP000794436">
    <property type="component" value="Unassembled WGS sequence"/>
</dbReference>
<accession>A0A8K1C9P8</accession>
<dbReference type="GO" id="GO:0005886">
    <property type="term" value="C:plasma membrane"/>
    <property type="evidence" value="ECO:0007669"/>
    <property type="project" value="UniProtKB-SubCell"/>
</dbReference>
<feature type="compositionally biased region" description="Basic and acidic residues" evidence="7">
    <location>
        <begin position="1229"/>
        <end position="1245"/>
    </location>
</feature>
<keyword evidence="4 8" id="KW-0812">Transmembrane</keyword>
<sequence>MLRPSTRRSSGRPTLTSSSSIRATSTFDAFLSDESDDDDENDDKGALQRMQQQADDMIYADSALLGGNPHVVRPSGSLGDDTSFRMDTPPLVGTFSTFELSFSDTKHEKETASTDVAVPTLSFPVDAMSGDVDVDAMESPESPTFFDSNRITASVDLSALSPRQSAEDLTFRPSGPTPVWDNQPIAMMEATDISTYLERRPSVSSSSSSSGSLTDVSFSSNIDDSIGKRGKRTPDNSLIDVSGAMFSFVSTSTASAHSSATNSLPQPTPSENSMVKSPAAEHSLALSRPSDSKLDFTGVYLGEGGEDVPNASTPVKQSPPLDPPIVCRVVSVPVSLKAEMDTGAPTSETFEVASRDEVDGTYRGRARTTSTTSLMRIVSRQTTRNRSSTSAMRTEDWRGHQRSLQDLFGPPEETKEGDADADDGETESTSQVFHESRLHVTFPKRMSSPRDRREPAPPRPLHPQLSQASIEVQVAVESDKPSAIGMIRLDEALSVAGTPPSAYDTRSQHLPELSVHPGLVTVEERSHVVETKRLRGAKPLIDVEDDRPSVLRNSQSAWLSDEGENYSIKESIWQISGIPSIGPTNASFIQRLSSQLQRFSIGPSEASRPTKGQLYRPTVPNPTGVTSPNSTCSVPRRIPRGFDDRGFYSNLGNIECEKGGKPSQDAGTKSSDGLEHRWAWVVLAATALGAVLGMALVLIKPLAPHLRPVSSGDSLPGLTRWIQLPGELFLRCWNCVAVPLMLCQVVNGVAELTMIDKVSSVFSLSNAGYHMLLSSMVTTIEGVGIAYIFHLLGFFRSDDTEELQQVTMGDGMSTFLCASNKTYLQMGSDGRHFHCLNTNSSSISHFFKIKDINGVLKETSPVSLNEALSELGSALSPNNLVNALGQSELMSISVIGVAIGLVIGSRARTRRLALVATSDNEQLARPHPVVGVFVEFQSLLEWLVQVLQGFAPFGVFSLVTGHIIANRDEWFVLPSSVGALIAGVLIAGLGHVFLTAPALLKIRCGRNFDPWAHLRGFLPAFAFSFAIGDVVLATPIIAECFAGARTVTKSIAQVGIGATSELHRNAHALYYPLALMFLAETSSDETVDVGLGAFLWLTVLTLISCVLSTRDVLPLPTLTRSSQKHVRTIATLYKAWMTVFTHQSSSTSSLSVLMAVDVILGRVVAAVNTHDHLMVTRMVAERCEEVCIDAPMPSAHPAPVQAPAEPTRPVENEPAISTPQPTRPSARPSVRESRFTVEPRDSAWV</sequence>
<feature type="transmembrane region" description="Helical" evidence="8">
    <location>
        <begin position="678"/>
        <end position="699"/>
    </location>
</feature>
<dbReference type="Pfam" id="PF00375">
    <property type="entry name" value="SDF"/>
    <property type="match status" value="1"/>
</dbReference>
<evidence type="ECO:0000256" key="8">
    <source>
        <dbReference type="SAM" id="Phobius"/>
    </source>
</evidence>
<dbReference type="AlphaFoldDB" id="A0A8K1C9P8"/>
<dbReference type="OrthoDB" id="118743at2759"/>